<dbReference type="AlphaFoldDB" id="A0A1W1UDP6"/>
<accession>A0A1W1UDP6</accession>
<proteinExistence type="predicted"/>
<evidence type="ECO:0000313" key="1">
    <source>
        <dbReference type="EMBL" id="SMB79152.1"/>
    </source>
</evidence>
<sequence>MGLDILESYEICLDGRWTYIDLAADPVPSQYMQRERWHPAELHRNSAFFAILARGGPYTLDPIACCRGIPEDASPEVRTRWQAVRDDPSITAPSWVTLDELLAFDWEQWLEDVDGYDPPVRCSEVTAPFSQRTLPYLVSRVEDPRHLRMVFWFGC</sequence>
<gene>
    <name evidence="1" type="ORF">SAMN00790413_05798</name>
</gene>
<dbReference type="EMBL" id="FWWU01000003">
    <property type="protein sequence ID" value="SMB79152.1"/>
    <property type="molecule type" value="Genomic_DNA"/>
</dbReference>
<organism evidence="1 2">
    <name type="scientific">Deinococcus hopiensis KR-140</name>
    <dbReference type="NCBI Taxonomy" id="695939"/>
    <lineage>
        <taxon>Bacteria</taxon>
        <taxon>Thermotogati</taxon>
        <taxon>Deinococcota</taxon>
        <taxon>Deinococci</taxon>
        <taxon>Deinococcales</taxon>
        <taxon>Deinococcaceae</taxon>
        <taxon>Deinococcus</taxon>
    </lineage>
</organism>
<dbReference type="OrthoDB" id="153774at2"/>
<protein>
    <submittedName>
        <fullName evidence="1">Uncharacterized protein</fullName>
    </submittedName>
</protein>
<reference evidence="1 2" key="1">
    <citation type="submission" date="2017-04" db="EMBL/GenBank/DDBJ databases">
        <authorList>
            <person name="Afonso C.L."/>
            <person name="Miller P.J."/>
            <person name="Scott M.A."/>
            <person name="Spackman E."/>
            <person name="Goraichik I."/>
            <person name="Dimitrov K.M."/>
            <person name="Suarez D.L."/>
            <person name="Swayne D.E."/>
        </authorList>
    </citation>
    <scope>NUCLEOTIDE SEQUENCE [LARGE SCALE GENOMIC DNA]</scope>
    <source>
        <strain evidence="1 2">KR-140</strain>
    </source>
</reference>
<dbReference type="RefSeq" id="WP_084045423.1">
    <property type="nucleotide sequence ID" value="NZ_FWWU01000003.1"/>
</dbReference>
<name>A0A1W1UDP6_9DEIO</name>
<evidence type="ECO:0000313" key="2">
    <source>
        <dbReference type="Proteomes" id="UP000192582"/>
    </source>
</evidence>
<dbReference type="Proteomes" id="UP000192582">
    <property type="component" value="Unassembled WGS sequence"/>
</dbReference>
<keyword evidence="2" id="KW-1185">Reference proteome</keyword>